<dbReference type="AlphaFoldDB" id="E3M678"/>
<dbReference type="EMBL" id="DS268426">
    <property type="protein sequence ID" value="EFO93050.1"/>
    <property type="molecule type" value="Genomic_DNA"/>
</dbReference>
<reference evidence="1" key="1">
    <citation type="submission" date="2007-07" db="EMBL/GenBank/DDBJ databases">
        <title>PCAP assembly of the Caenorhabditis remanei genome.</title>
        <authorList>
            <consortium name="The Caenorhabditis remanei Sequencing Consortium"/>
            <person name="Wilson R.K."/>
        </authorList>
    </citation>
    <scope>NUCLEOTIDE SEQUENCE [LARGE SCALE GENOMIC DNA]</scope>
    <source>
        <strain evidence="1">PB4641</strain>
    </source>
</reference>
<evidence type="ECO:0000313" key="2">
    <source>
        <dbReference type="Proteomes" id="UP000008281"/>
    </source>
</evidence>
<gene>
    <name evidence="1" type="ORF">CRE_10267</name>
</gene>
<accession>E3M678</accession>
<organism evidence="2">
    <name type="scientific">Caenorhabditis remanei</name>
    <name type="common">Caenorhabditis vulgaris</name>
    <dbReference type="NCBI Taxonomy" id="31234"/>
    <lineage>
        <taxon>Eukaryota</taxon>
        <taxon>Metazoa</taxon>
        <taxon>Ecdysozoa</taxon>
        <taxon>Nematoda</taxon>
        <taxon>Chromadorea</taxon>
        <taxon>Rhabditida</taxon>
        <taxon>Rhabditina</taxon>
        <taxon>Rhabditomorpha</taxon>
        <taxon>Rhabditoidea</taxon>
        <taxon>Rhabditidae</taxon>
        <taxon>Peloderinae</taxon>
        <taxon>Caenorhabditis</taxon>
    </lineage>
</organism>
<proteinExistence type="predicted"/>
<dbReference type="Proteomes" id="UP000008281">
    <property type="component" value="Unassembled WGS sequence"/>
</dbReference>
<sequence length="24" mass="2794">MEIIVRPVSPVHIKITRRRPIVSP</sequence>
<evidence type="ECO:0000313" key="1">
    <source>
        <dbReference type="EMBL" id="EFO93050.1"/>
    </source>
</evidence>
<dbReference type="HOGENOM" id="CLU_3421482_0_0_1"/>
<dbReference type="InParanoid" id="E3M678"/>
<keyword evidence="2" id="KW-1185">Reference proteome</keyword>
<protein>
    <submittedName>
        <fullName evidence="1">Uncharacterized protein</fullName>
    </submittedName>
</protein>
<name>E3M678_CAERE</name>